<accession>A0AAW1YIX3</accession>
<dbReference type="Proteomes" id="UP001457282">
    <property type="component" value="Unassembled WGS sequence"/>
</dbReference>
<evidence type="ECO:0000313" key="2">
    <source>
        <dbReference type="EMBL" id="KAK9948567.1"/>
    </source>
</evidence>
<gene>
    <name evidence="2" type="ORF">M0R45_004136</name>
</gene>
<protein>
    <submittedName>
        <fullName evidence="2">Uncharacterized protein</fullName>
    </submittedName>
</protein>
<reference evidence="2 3" key="1">
    <citation type="journal article" date="2023" name="G3 (Bethesda)">
        <title>A chromosome-length genome assembly and annotation of blackberry (Rubus argutus, cv. 'Hillquist').</title>
        <authorList>
            <person name="Bruna T."/>
            <person name="Aryal R."/>
            <person name="Dudchenko O."/>
            <person name="Sargent D.J."/>
            <person name="Mead D."/>
            <person name="Buti M."/>
            <person name="Cavallini A."/>
            <person name="Hytonen T."/>
            <person name="Andres J."/>
            <person name="Pham M."/>
            <person name="Weisz D."/>
            <person name="Mascagni F."/>
            <person name="Usai G."/>
            <person name="Natali L."/>
            <person name="Bassil N."/>
            <person name="Fernandez G.E."/>
            <person name="Lomsadze A."/>
            <person name="Armour M."/>
            <person name="Olukolu B."/>
            <person name="Poorten T."/>
            <person name="Britton C."/>
            <person name="Davik J."/>
            <person name="Ashrafi H."/>
            <person name="Aiden E.L."/>
            <person name="Borodovsky M."/>
            <person name="Worthington M."/>
        </authorList>
    </citation>
    <scope>NUCLEOTIDE SEQUENCE [LARGE SCALE GENOMIC DNA]</scope>
    <source>
        <strain evidence="2">PI 553951</strain>
    </source>
</reference>
<name>A0AAW1YIX3_RUBAR</name>
<proteinExistence type="predicted"/>
<organism evidence="2 3">
    <name type="scientific">Rubus argutus</name>
    <name type="common">Southern blackberry</name>
    <dbReference type="NCBI Taxonomy" id="59490"/>
    <lineage>
        <taxon>Eukaryota</taxon>
        <taxon>Viridiplantae</taxon>
        <taxon>Streptophyta</taxon>
        <taxon>Embryophyta</taxon>
        <taxon>Tracheophyta</taxon>
        <taxon>Spermatophyta</taxon>
        <taxon>Magnoliopsida</taxon>
        <taxon>eudicotyledons</taxon>
        <taxon>Gunneridae</taxon>
        <taxon>Pentapetalae</taxon>
        <taxon>rosids</taxon>
        <taxon>fabids</taxon>
        <taxon>Rosales</taxon>
        <taxon>Rosaceae</taxon>
        <taxon>Rosoideae</taxon>
        <taxon>Rosoideae incertae sedis</taxon>
        <taxon>Rubus</taxon>
    </lineage>
</organism>
<sequence length="81" mass="8933">MKDPNSTIRQFVKPSSGHAYRKKKQSYEEEEEEPFWQSDGTPPPSLSPKYCESDTVQVTWRGEGGGGVTHASPPSPTSPLP</sequence>
<comment type="caution">
    <text evidence="2">The sequence shown here is derived from an EMBL/GenBank/DDBJ whole genome shotgun (WGS) entry which is preliminary data.</text>
</comment>
<keyword evidence="3" id="KW-1185">Reference proteome</keyword>
<dbReference type="EMBL" id="JBEDUW010000001">
    <property type="protein sequence ID" value="KAK9948567.1"/>
    <property type="molecule type" value="Genomic_DNA"/>
</dbReference>
<evidence type="ECO:0000313" key="3">
    <source>
        <dbReference type="Proteomes" id="UP001457282"/>
    </source>
</evidence>
<evidence type="ECO:0000256" key="1">
    <source>
        <dbReference type="SAM" id="MobiDB-lite"/>
    </source>
</evidence>
<dbReference type="AlphaFoldDB" id="A0AAW1YIX3"/>
<feature type="region of interest" description="Disordered" evidence="1">
    <location>
        <begin position="1"/>
        <end position="81"/>
    </location>
</feature>